<gene>
    <name evidence="1" type="ORF">QA636_35485</name>
</gene>
<evidence type="ECO:0000313" key="1">
    <source>
        <dbReference type="EMBL" id="WFU62695.1"/>
    </source>
</evidence>
<dbReference type="Proteomes" id="UP001221546">
    <property type="component" value="Chromosome"/>
</dbReference>
<sequence length="168" mass="19354">MNNEANTAMHDHCIVNGVVDRPRAMIIYVEKPKLYIGIIDGTIYKIQRAPYHKRINPHAIVVETFDAAFGSIHVADNKLYLDGFALTDLMAWLYREQPAKFMAFCKRTWKLFPNSFEIAYLLRAVARVVTDREHEAHGEEAYFCAKVREAHPVGFAELRAAWKQRQSS</sequence>
<evidence type="ECO:0008006" key="3">
    <source>
        <dbReference type="Google" id="ProtNLM"/>
    </source>
</evidence>
<dbReference type="RefSeq" id="WP_310885353.1">
    <property type="nucleotide sequence ID" value="NZ_CP121646.1"/>
</dbReference>
<dbReference type="EMBL" id="CP121646">
    <property type="protein sequence ID" value="WFU62695.1"/>
    <property type="molecule type" value="Genomic_DNA"/>
</dbReference>
<keyword evidence="2" id="KW-1185">Reference proteome</keyword>
<organism evidence="1 2">
    <name type="scientific">Bradyrhizobium brasilense</name>
    <dbReference type="NCBI Taxonomy" id="1419277"/>
    <lineage>
        <taxon>Bacteria</taxon>
        <taxon>Pseudomonadati</taxon>
        <taxon>Pseudomonadota</taxon>
        <taxon>Alphaproteobacteria</taxon>
        <taxon>Hyphomicrobiales</taxon>
        <taxon>Nitrobacteraceae</taxon>
        <taxon>Bradyrhizobium</taxon>
    </lineage>
</organism>
<name>A0ABY8JAU3_9BRAD</name>
<evidence type="ECO:0000313" key="2">
    <source>
        <dbReference type="Proteomes" id="UP001221546"/>
    </source>
</evidence>
<protein>
    <recommendedName>
        <fullName evidence="3">GIY-YIG nuclease family protein</fullName>
    </recommendedName>
</protein>
<proteinExistence type="predicted"/>
<accession>A0ABY8JAU3</accession>
<reference evidence="1 2" key="1">
    <citation type="submission" date="2023-04" db="EMBL/GenBank/DDBJ databases">
        <title>Australian commercial rhizobial inoculants.</title>
        <authorList>
            <person name="Kohlmeier M.G."/>
            <person name="O'Hara G.W."/>
            <person name="Colombi E."/>
            <person name="Ramsay J.P."/>
            <person name="Terpolilli J."/>
        </authorList>
    </citation>
    <scope>NUCLEOTIDE SEQUENCE [LARGE SCALE GENOMIC DNA]</scope>
    <source>
        <strain evidence="1 2">CB627</strain>
    </source>
</reference>